<dbReference type="AlphaFoldDB" id="A0A0A9DVC0"/>
<sequence length="60" mass="7030">MHSLKTRPTLRPSQTTHAPNEVPNRDQLKHTQQELGINAFSHKKHPARHILTFPPRFTHF</sequence>
<organism evidence="2">
    <name type="scientific">Arundo donax</name>
    <name type="common">Giant reed</name>
    <name type="synonym">Donax arundinaceus</name>
    <dbReference type="NCBI Taxonomy" id="35708"/>
    <lineage>
        <taxon>Eukaryota</taxon>
        <taxon>Viridiplantae</taxon>
        <taxon>Streptophyta</taxon>
        <taxon>Embryophyta</taxon>
        <taxon>Tracheophyta</taxon>
        <taxon>Spermatophyta</taxon>
        <taxon>Magnoliopsida</taxon>
        <taxon>Liliopsida</taxon>
        <taxon>Poales</taxon>
        <taxon>Poaceae</taxon>
        <taxon>PACMAD clade</taxon>
        <taxon>Arundinoideae</taxon>
        <taxon>Arundineae</taxon>
        <taxon>Arundo</taxon>
    </lineage>
</organism>
<dbReference type="EMBL" id="GBRH01206134">
    <property type="protein sequence ID" value="JAD91761.1"/>
    <property type="molecule type" value="Transcribed_RNA"/>
</dbReference>
<feature type="region of interest" description="Disordered" evidence="1">
    <location>
        <begin position="1"/>
        <end position="27"/>
    </location>
</feature>
<protein>
    <submittedName>
        <fullName evidence="2">Uncharacterized protein</fullName>
    </submittedName>
</protein>
<reference evidence="2" key="2">
    <citation type="journal article" date="2015" name="Data Brief">
        <title>Shoot transcriptome of the giant reed, Arundo donax.</title>
        <authorList>
            <person name="Barrero R.A."/>
            <person name="Guerrero F.D."/>
            <person name="Moolhuijzen P."/>
            <person name="Goolsby J.A."/>
            <person name="Tidwell J."/>
            <person name="Bellgard S.E."/>
            <person name="Bellgard M.I."/>
        </authorList>
    </citation>
    <scope>NUCLEOTIDE SEQUENCE</scope>
    <source>
        <tissue evidence="2">Shoot tissue taken approximately 20 cm above the soil surface</tissue>
    </source>
</reference>
<evidence type="ECO:0000313" key="2">
    <source>
        <dbReference type="EMBL" id="JAD91761.1"/>
    </source>
</evidence>
<name>A0A0A9DVC0_ARUDO</name>
<evidence type="ECO:0000256" key="1">
    <source>
        <dbReference type="SAM" id="MobiDB-lite"/>
    </source>
</evidence>
<proteinExistence type="predicted"/>
<reference evidence="2" key="1">
    <citation type="submission" date="2014-09" db="EMBL/GenBank/DDBJ databases">
        <authorList>
            <person name="Magalhaes I.L.F."/>
            <person name="Oliveira U."/>
            <person name="Santos F.R."/>
            <person name="Vidigal T.H.D.A."/>
            <person name="Brescovit A.D."/>
            <person name="Santos A.J."/>
        </authorList>
    </citation>
    <scope>NUCLEOTIDE SEQUENCE</scope>
    <source>
        <tissue evidence="2">Shoot tissue taken approximately 20 cm above the soil surface</tissue>
    </source>
</reference>
<accession>A0A0A9DVC0</accession>